<evidence type="ECO:0000313" key="11">
    <source>
        <dbReference type="Ensembl" id="ENSCINP00000021977.2"/>
    </source>
</evidence>
<dbReference type="GO" id="GO:0031966">
    <property type="term" value="C:mitochondrial membrane"/>
    <property type="evidence" value="ECO:0007669"/>
    <property type="project" value="UniProtKB-SubCell"/>
</dbReference>
<dbReference type="Gene3D" id="1.50.40.10">
    <property type="entry name" value="Mitochondrial carrier domain"/>
    <property type="match status" value="2"/>
</dbReference>
<comment type="subcellular location">
    <subcellularLocation>
        <location evidence="1">Mitochondrion membrane</location>
        <topology evidence="1">Multi-pass membrane protein</topology>
    </subcellularLocation>
</comment>
<dbReference type="HOGENOM" id="CLU_015166_16_1_1"/>
<keyword evidence="8 9" id="KW-0472">Membrane</keyword>
<dbReference type="Pfam" id="PF00153">
    <property type="entry name" value="Mito_carr"/>
    <property type="match status" value="3"/>
</dbReference>
<dbReference type="GO" id="GO:0005739">
    <property type="term" value="C:mitochondrion"/>
    <property type="evidence" value="ECO:0000318"/>
    <property type="project" value="GO_Central"/>
</dbReference>
<sequence>IMKLHGDAFVAGWVGGAASVLVSHPLDTVKVRLQTNSAYRGAVHCIIKTFTREGVKGFYRGMSFPLASAAAYNALVFGVYSNTVNFLCHVRYGDANHVPGCSDIFIGAMMAGGVSVSVGTPIDLIKIRLQTQTNTVHRGNATRAMATSPLQPKVYSGPMQCTRDIYQNYGLRGMYRGASSMLIRDIPGYALYFVPYELFRSLFKPEEGRVGAASALLAGGLAGTISWGVMNPVDTIKSRLQADIGVKAQKYDGFLQCVRSSYQSEGYSVFLRGMGMNALRGFPQSAALFFGYEMALNTIMKIHALLKA</sequence>
<dbReference type="GO" id="GO:0022857">
    <property type="term" value="F:transmembrane transporter activity"/>
    <property type="evidence" value="ECO:0000318"/>
    <property type="project" value="GO_Central"/>
</dbReference>
<reference evidence="11" key="3">
    <citation type="submission" date="2025-08" db="UniProtKB">
        <authorList>
            <consortium name="Ensembl"/>
        </authorList>
    </citation>
    <scope>IDENTIFICATION</scope>
</reference>
<evidence type="ECO:0000256" key="7">
    <source>
        <dbReference type="ARBA" id="ARBA00023128"/>
    </source>
</evidence>
<dbReference type="GeneTree" id="ENSGT00940000159354"/>
<dbReference type="PANTHER" id="PTHR45624">
    <property type="entry name" value="MITOCHONDRIAL BASIC AMINO ACIDS TRANSPORTER-RELATED"/>
    <property type="match status" value="1"/>
</dbReference>
<dbReference type="PANTHER" id="PTHR45624:SF10">
    <property type="entry name" value="SLC (SOLUTE CARRIER) HOMOLOG"/>
    <property type="match status" value="1"/>
</dbReference>
<name>F6W872_CIOIN</name>
<evidence type="ECO:0000256" key="5">
    <source>
        <dbReference type="ARBA" id="ARBA00022737"/>
    </source>
</evidence>
<feature type="repeat" description="Solcar" evidence="9">
    <location>
        <begin position="99"/>
        <end position="202"/>
    </location>
</feature>
<evidence type="ECO:0000256" key="8">
    <source>
        <dbReference type="ARBA" id="ARBA00023136"/>
    </source>
</evidence>
<organism evidence="11 12">
    <name type="scientific">Ciona intestinalis</name>
    <name type="common">Transparent sea squirt</name>
    <name type="synonym">Ascidia intestinalis</name>
    <dbReference type="NCBI Taxonomy" id="7719"/>
    <lineage>
        <taxon>Eukaryota</taxon>
        <taxon>Metazoa</taxon>
        <taxon>Chordata</taxon>
        <taxon>Tunicata</taxon>
        <taxon>Ascidiacea</taxon>
        <taxon>Phlebobranchia</taxon>
        <taxon>Cionidae</taxon>
        <taxon>Ciona</taxon>
    </lineage>
</organism>
<comment type="similarity">
    <text evidence="2 10">Belongs to the mitochondrial carrier (TC 2.A.29) family.</text>
</comment>
<dbReference type="SUPFAM" id="SSF103506">
    <property type="entry name" value="Mitochondrial carrier"/>
    <property type="match status" value="1"/>
</dbReference>
<dbReference type="InterPro" id="IPR018108">
    <property type="entry name" value="MCP_transmembrane"/>
</dbReference>
<keyword evidence="4 9" id="KW-0812">Transmembrane</keyword>
<dbReference type="EMBL" id="EAAA01001429">
    <property type="status" value="NOT_ANNOTATED_CDS"/>
    <property type="molecule type" value="Genomic_DNA"/>
</dbReference>
<reference evidence="12" key="1">
    <citation type="journal article" date="2002" name="Science">
        <title>The draft genome of Ciona intestinalis: insights into chordate and vertebrate origins.</title>
        <authorList>
            <person name="Dehal P."/>
            <person name="Satou Y."/>
            <person name="Campbell R.K."/>
            <person name="Chapman J."/>
            <person name="Degnan B."/>
            <person name="De Tomaso A."/>
            <person name="Davidson B."/>
            <person name="Di Gregorio A."/>
            <person name="Gelpke M."/>
            <person name="Goodstein D.M."/>
            <person name="Harafuji N."/>
            <person name="Hastings K.E."/>
            <person name="Ho I."/>
            <person name="Hotta K."/>
            <person name="Huang W."/>
            <person name="Kawashima T."/>
            <person name="Lemaire P."/>
            <person name="Martinez D."/>
            <person name="Meinertzhagen I.A."/>
            <person name="Necula S."/>
            <person name="Nonaka M."/>
            <person name="Putnam N."/>
            <person name="Rash S."/>
            <person name="Saiga H."/>
            <person name="Satake M."/>
            <person name="Terry A."/>
            <person name="Yamada L."/>
            <person name="Wang H.G."/>
            <person name="Awazu S."/>
            <person name="Azumi K."/>
            <person name="Boore J."/>
            <person name="Branno M."/>
            <person name="Chin-Bow S."/>
            <person name="DeSantis R."/>
            <person name="Doyle S."/>
            <person name="Francino P."/>
            <person name="Keys D.N."/>
            <person name="Haga S."/>
            <person name="Hayashi H."/>
            <person name="Hino K."/>
            <person name="Imai K.S."/>
            <person name="Inaba K."/>
            <person name="Kano S."/>
            <person name="Kobayashi K."/>
            <person name="Kobayashi M."/>
            <person name="Lee B.I."/>
            <person name="Makabe K.W."/>
            <person name="Manohar C."/>
            <person name="Matassi G."/>
            <person name="Medina M."/>
            <person name="Mochizuki Y."/>
            <person name="Mount S."/>
            <person name="Morishita T."/>
            <person name="Miura S."/>
            <person name="Nakayama A."/>
            <person name="Nishizaka S."/>
            <person name="Nomoto H."/>
            <person name="Ohta F."/>
            <person name="Oishi K."/>
            <person name="Rigoutsos I."/>
            <person name="Sano M."/>
            <person name="Sasaki A."/>
            <person name="Sasakura Y."/>
            <person name="Shoguchi E."/>
            <person name="Shin-i T."/>
            <person name="Spagnuolo A."/>
            <person name="Stainier D."/>
            <person name="Suzuki M.M."/>
            <person name="Tassy O."/>
            <person name="Takatori N."/>
            <person name="Tokuoka M."/>
            <person name="Yagi K."/>
            <person name="Yoshizaki F."/>
            <person name="Wada S."/>
            <person name="Zhang C."/>
            <person name="Hyatt P.D."/>
            <person name="Larimer F."/>
            <person name="Detter C."/>
            <person name="Doggett N."/>
            <person name="Glavina T."/>
            <person name="Hawkins T."/>
            <person name="Richardson P."/>
            <person name="Lucas S."/>
            <person name="Kohara Y."/>
            <person name="Levine M."/>
            <person name="Satoh N."/>
            <person name="Rokhsar D.S."/>
        </authorList>
    </citation>
    <scope>NUCLEOTIDE SEQUENCE [LARGE SCALE GENOMIC DNA]</scope>
</reference>
<dbReference type="Ensembl" id="ENSCINT00000022223.2">
    <property type="protein sequence ID" value="ENSCINP00000021977.2"/>
    <property type="gene ID" value="ENSCING00000005235.3"/>
</dbReference>
<keyword evidence="7" id="KW-0496">Mitochondrion</keyword>
<evidence type="ECO:0000256" key="4">
    <source>
        <dbReference type="ARBA" id="ARBA00022692"/>
    </source>
</evidence>
<evidence type="ECO:0000256" key="6">
    <source>
        <dbReference type="ARBA" id="ARBA00022989"/>
    </source>
</evidence>
<dbReference type="InParanoid" id="F6W872"/>
<evidence type="ECO:0000313" key="12">
    <source>
        <dbReference type="Proteomes" id="UP000008144"/>
    </source>
</evidence>
<dbReference type="InterPro" id="IPR023395">
    <property type="entry name" value="MCP_dom_sf"/>
</dbReference>
<keyword evidence="12" id="KW-1185">Reference proteome</keyword>
<feature type="repeat" description="Solcar" evidence="9">
    <location>
        <begin position="210"/>
        <end position="298"/>
    </location>
</feature>
<reference evidence="11" key="4">
    <citation type="submission" date="2025-09" db="UniProtKB">
        <authorList>
            <consortium name="Ensembl"/>
        </authorList>
    </citation>
    <scope>IDENTIFICATION</scope>
</reference>
<dbReference type="InterPro" id="IPR050567">
    <property type="entry name" value="Mitochondrial_Carrier"/>
</dbReference>
<accession>F6W872</accession>
<protein>
    <recommendedName>
        <fullName evidence="13">Solute carrier family 25 member 45</fullName>
    </recommendedName>
</protein>
<keyword evidence="6" id="KW-1133">Transmembrane helix</keyword>
<evidence type="ECO:0000256" key="1">
    <source>
        <dbReference type="ARBA" id="ARBA00004225"/>
    </source>
</evidence>
<reference evidence="11" key="2">
    <citation type="journal article" date="2008" name="Genome Biol.">
        <title>Improved genome assembly and evidence-based global gene model set for the chordate Ciona intestinalis: new insight into intron and operon populations.</title>
        <authorList>
            <person name="Satou Y."/>
            <person name="Mineta K."/>
            <person name="Ogasawara M."/>
            <person name="Sasakura Y."/>
            <person name="Shoguchi E."/>
            <person name="Ueno K."/>
            <person name="Yamada L."/>
            <person name="Matsumoto J."/>
            <person name="Wasserscheid J."/>
            <person name="Dewar K."/>
            <person name="Wiley G.B."/>
            <person name="Macmil S.L."/>
            <person name="Roe B.A."/>
            <person name="Zeller R.W."/>
            <person name="Hastings K.E."/>
            <person name="Lemaire P."/>
            <person name="Lindquist E."/>
            <person name="Endo T."/>
            <person name="Hotta K."/>
            <person name="Inaba K."/>
        </authorList>
    </citation>
    <scope>NUCLEOTIDE SEQUENCE [LARGE SCALE GENOMIC DNA]</scope>
    <source>
        <strain evidence="11">wild type</strain>
    </source>
</reference>
<keyword evidence="5" id="KW-0677">Repeat</keyword>
<evidence type="ECO:0000256" key="10">
    <source>
        <dbReference type="RuleBase" id="RU000488"/>
    </source>
</evidence>
<dbReference type="PROSITE" id="PS50920">
    <property type="entry name" value="SOLCAR"/>
    <property type="match status" value="3"/>
</dbReference>
<proteinExistence type="inferred from homology"/>
<evidence type="ECO:0000256" key="2">
    <source>
        <dbReference type="ARBA" id="ARBA00006375"/>
    </source>
</evidence>
<dbReference type="AlphaFoldDB" id="F6W872"/>
<feature type="repeat" description="Solcar" evidence="9">
    <location>
        <begin position="3"/>
        <end position="86"/>
    </location>
</feature>
<evidence type="ECO:0008006" key="13">
    <source>
        <dbReference type="Google" id="ProtNLM"/>
    </source>
</evidence>
<evidence type="ECO:0000256" key="3">
    <source>
        <dbReference type="ARBA" id="ARBA00022448"/>
    </source>
</evidence>
<dbReference type="PRINTS" id="PR00926">
    <property type="entry name" value="MITOCARRIER"/>
</dbReference>
<dbReference type="Proteomes" id="UP000008144">
    <property type="component" value="Chromosome 2"/>
</dbReference>
<dbReference type="OMA" id="VWFLAFE"/>
<evidence type="ECO:0000256" key="9">
    <source>
        <dbReference type="PROSITE-ProRule" id="PRU00282"/>
    </source>
</evidence>
<keyword evidence="3 10" id="KW-0813">Transport</keyword>
<dbReference type="InterPro" id="IPR002067">
    <property type="entry name" value="MCP"/>
</dbReference>
<dbReference type="STRING" id="7719.ENSCINP00000021977"/>